<dbReference type="EMBL" id="ADFV01036610">
    <property type="status" value="NOT_ANNOTATED_CDS"/>
    <property type="molecule type" value="Genomic_DNA"/>
</dbReference>
<dbReference type="SUPFAM" id="SSF52058">
    <property type="entry name" value="L domain-like"/>
    <property type="match status" value="1"/>
</dbReference>
<evidence type="ECO:0000256" key="4">
    <source>
        <dbReference type="RuleBase" id="RU369103"/>
    </source>
</evidence>
<keyword evidence="4" id="KW-0539">Nucleus</keyword>
<evidence type="ECO:0000256" key="1">
    <source>
        <dbReference type="ARBA" id="ARBA00022614"/>
    </source>
</evidence>
<dbReference type="STRING" id="61853.ENSNLEP00000028495"/>
<dbReference type="GeneTree" id="ENSGT00950000182907"/>
<dbReference type="PANTHER" id="PTHR11375:SF2">
    <property type="entry name" value="ACIDIC LEUCINE-RICH NUCLEAR PHOSPHOPROTEIN 32 FAMILY MEMBER B"/>
    <property type="match status" value="1"/>
</dbReference>
<keyword evidence="7" id="KW-1185">Reference proteome</keyword>
<evidence type="ECO:0000256" key="5">
    <source>
        <dbReference type="SAM" id="MobiDB-lite"/>
    </source>
</evidence>
<keyword evidence="1 4" id="KW-0433">Leucine-rich repeat</keyword>
<feature type="compositionally biased region" description="Basic residues" evidence="5">
    <location>
        <begin position="207"/>
        <end position="219"/>
    </location>
</feature>
<dbReference type="InterPro" id="IPR001611">
    <property type="entry name" value="Leu-rich_rpt"/>
</dbReference>
<gene>
    <name evidence="6" type="primary">LOC100590868</name>
</gene>
<dbReference type="InterPro" id="IPR045081">
    <property type="entry name" value="AN32"/>
</dbReference>
<name>A0A2I3GB26_NOMLE</name>
<dbReference type="AlphaFoldDB" id="A0A2I3GB26"/>
<evidence type="ECO:0000313" key="7">
    <source>
        <dbReference type="Proteomes" id="UP000001073"/>
    </source>
</evidence>
<evidence type="ECO:0000256" key="2">
    <source>
        <dbReference type="ARBA" id="ARBA00022737"/>
    </source>
</evidence>
<sequence length="253" mass="28928">MDMKRRTHLELMNWTPAAVRELVSDNCKSNDGKIEGLTAEFVNLEFLSLISVSNLPKLPKLKKVELSKNRIFGGLDMLAEKLPNLTHLNLSGNKLKDISTLEPLKKLECLKSLDLFNCGSVFKLLPQLAYMDGYDQEDQEAPDSDAEVDGEGEEEDEEDEEDEDGEEEEFDEEDDEDENVEGDDDEVSEEEEEFGFDEEDEDEDRMKRRKKAGKVKRGREKQMMKEKMIKIPDDLQKQNCSVLVGLLMDLVAV</sequence>
<dbReference type="PROSITE" id="PS51450">
    <property type="entry name" value="LRR"/>
    <property type="match status" value="1"/>
</dbReference>
<comment type="subcellular location">
    <subcellularLocation>
        <location evidence="4">Nucleus</location>
    </subcellularLocation>
</comment>
<dbReference type="GO" id="GO:0042981">
    <property type="term" value="P:regulation of apoptotic process"/>
    <property type="evidence" value="ECO:0007669"/>
    <property type="project" value="TreeGrafter"/>
</dbReference>
<dbReference type="GO" id="GO:0005634">
    <property type="term" value="C:nucleus"/>
    <property type="evidence" value="ECO:0007669"/>
    <property type="project" value="UniProtKB-SubCell"/>
</dbReference>
<comment type="similarity">
    <text evidence="3 4">Belongs to the ANP32 family.</text>
</comment>
<feature type="compositionally biased region" description="Acidic residues" evidence="5">
    <location>
        <begin position="136"/>
        <end position="203"/>
    </location>
</feature>
<proteinExistence type="inferred from homology"/>
<dbReference type="Pfam" id="PF14580">
    <property type="entry name" value="LRR_9"/>
    <property type="match status" value="1"/>
</dbReference>
<feature type="region of interest" description="Disordered" evidence="5">
    <location>
        <begin position="136"/>
        <end position="225"/>
    </location>
</feature>
<dbReference type="InterPro" id="IPR032675">
    <property type="entry name" value="LRR_dom_sf"/>
</dbReference>
<keyword evidence="2" id="KW-0677">Repeat</keyword>
<comment type="function">
    <text evidence="4">Multifunctional protein that is involved in the regulation of many processes.</text>
</comment>
<evidence type="ECO:0000313" key="6">
    <source>
        <dbReference type="Ensembl" id="ENSNLEP00000028495.1"/>
    </source>
</evidence>
<dbReference type="FunFam" id="3.80.10.10:FF:000003">
    <property type="entry name" value="Acidic leucine-rich nuclear phosphoprotein 32 family member A"/>
    <property type="match status" value="1"/>
</dbReference>
<organism evidence="6 7">
    <name type="scientific">Nomascus leucogenys</name>
    <name type="common">Northern white-cheeked gibbon</name>
    <name type="synonym">Hylobates leucogenys</name>
    <dbReference type="NCBI Taxonomy" id="61853"/>
    <lineage>
        <taxon>Eukaryota</taxon>
        <taxon>Metazoa</taxon>
        <taxon>Chordata</taxon>
        <taxon>Craniata</taxon>
        <taxon>Vertebrata</taxon>
        <taxon>Euteleostomi</taxon>
        <taxon>Mammalia</taxon>
        <taxon>Eutheria</taxon>
        <taxon>Euarchontoglires</taxon>
        <taxon>Primates</taxon>
        <taxon>Haplorrhini</taxon>
        <taxon>Catarrhini</taxon>
        <taxon>Hylobatidae</taxon>
        <taxon>Nomascus</taxon>
    </lineage>
</organism>
<dbReference type="OMA" id="DAYDRED"/>
<dbReference type="PANTHER" id="PTHR11375">
    <property type="entry name" value="ACIDIC LEUCINE-RICH NUCLEAR PHOSPHOPROTEIN 32"/>
    <property type="match status" value="1"/>
</dbReference>
<dbReference type="Gene3D" id="3.80.10.10">
    <property type="entry name" value="Ribonuclease Inhibitor"/>
    <property type="match status" value="1"/>
</dbReference>
<reference evidence="6 7" key="1">
    <citation type="submission" date="2012-10" db="EMBL/GenBank/DDBJ databases">
        <authorList>
            <consortium name="Gibbon Genome Sequencing Consortium"/>
        </authorList>
    </citation>
    <scope>NUCLEOTIDE SEQUENCE [LARGE SCALE GENOMIC DNA]</scope>
</reference>
<reference evidence="6" key="2">
    <citation type="submission" date="2025-08" db="UniProtKB">
        <authorList>
            <consortium name="Ensembl"/>
        </authorList>
    </citation>
    <scope>IDENTIFICATION</scope>
</reference>
<protein>
    <recommendedName>
        <fullName evidence="4">Acidic leucine-rich nuclear phosphoprotein 32 family member</fullName>
    </recommendedName>
</protein>
<dbReference type="Ensembl" id="ENSNLET00000042132.1">
    <property type="protein sequence ID" value="ENSNLEP00000028495.1"/>
    <property type="gene ID" value="ENSNLEG00000031994.1"/>
</dbReference>
<dbReference type="GO" id="GO:0042393">
    <property type="term" value="F:histone binding"/>
    <property type="evidence" value="ECO:0007669"/>
    <property type="project" value="TreeGrafter"/>
</dbReference>
<dbReference type="InParanoid" id="A0A2I3GB26"/>
<dbReference type="Proteomes" id="UP000001073">
    <property type="component" value="Chromosome 6"/>
</dbReference>
<reference evidence="6" key="3">
    <citation type="submission" date="2025-09" db="UniProtKB">
        <authorList>
            <consortium name="Ensembl"/>
        </authorList>
    </citation>
    <scope>IDENTIFICATION</scope>
</reference>
<accession>A0A2I3GB26</accession>
<evidence type="ECO:0000256" key="3">
    <source>
        <dbReference type="ARBA" id="ARBA00025777"/>
    </source>
</evidence>